<dbReference type="EMBL" id="MHCJ01000003">
    <property type="protein sequence ID" value="OGY18241.1"/>
    <property type="molecule type" value="Genomic_DNA"/>
</dbReference>
<keyword evidence="5" id="KW-0963">Cytoplasm</keyword>
<dbReference type="AlphaFoldDB" id="A0A1G1VS57"/>
<evidence type="ECO:0000313" key="8">
    <source>
        <dbReference type="Proteomes" id="UP000179233"/>
    </source>
</evidence>
<protein>
    <recommendedName>
        <fullName evidence="2 5">Elongation factor Ts</fullName>
        <shortName evidence="5">EF-Ts</shortName>
    </recommendedName>
</protein>
<evidence type="ECO:0000256" key="5">
    <source>
        <dbReference type="HAMAP-Rule" id="MF_00050"/>
    </source>
</evidence>
<evidence type="ECO:0000256" key="4">
    <source>
        <dbReference type="ARBA" id="ARBA00022917"/>
    </source>
</evidence>
<dbReference type="GO" id="GO:0005737">
    <property type="term" value="C:cytoplasm"/>
    <property type="evidence" value="ECO:0007669"/>
    <property type="project" value="UniProtKB-SubCell"/>
</dbReference>
<name>A0A1G1VS57_9BACT</name>
<keyword evidence="3 5" id="KW-0251">Elongation factor</keyword>
<comment type="function">
    <text evidence="5">Associates with the EF-Tu.GDP complex and induces the exchange of GDP to GTP. It remains bound to the aminoacyl-tRNA.EF-Tu.GTP complex up to the GTP hydrolysis stage on the ribosome.</text>
</comment>
<dbReference type="SUPFAM" id="SSF46934">
    <property type="entry name" value="UBA-like"/>
    <property type="match status" value="1"/>
</dbReference>
<dbReference type="InterPro" id="IPR036402">
    <property type="entry name" value="EF-Ts_dimer_sf"/>
</dbReference>
<accession>A0A1G1VS57</accession>
<feature type="domain" description="Translation elongation factor EFTs/EF1B dimerisation" evidence="6">
    <location>
        <begin position="73"/>
        <end position="151"/>
    </location>
</feature>
<evidence type="ECO:0000259" key="6">
    <source>
        <dbReference type="Pfam" id="PF00889"/>
    </source>
</evidence>
<comment type="caution">
    <text evidence="7">The sequence shown here is derived from an EMBL/GenBank/DDBJ whole genome shotgun (WGS) entry which is preliminary data.</text>
</comment>
<dbReference type="InterPro" id="IPR001816">
    <property type="entry name" value="Transl_elong_EFTs/EF1B"/>
</dbReference>
<dbReference type="GO" id="GO:0003746">
    <property type="term" value="F:translation elongation factor activity"/>
    <property type="evidence" value="ECO:0007669"/>
    <property type="project" value="UniProtKB-UniRule"/>
</dbReference>
<organism evidence="7 8">
    <name type="scientific">Candidatus Chisholmbacteria bacterium RIFCSPHIGHO2_01_FULL_52_32</name>
    <dbReference type="NCBI Taxonomy" id="1797591"/>
    <lineage>
        <taxon>Bacteria</taxon>
        <taxon>Candidatus Chisholmiibacteriota</taxon>
    </lineage>
</organism>
<dbReference type="HAMAP" id="MF_00050">
    <property type="entry name" value="EF_Ts"/>
    <property type="match status" value="1"/>
</dbReference>
<dbReference type="FunFam" id="1.10.8.10:FF:000001">
    <property type="entry name" value="Elongation factor Ts"/>
    <property type="match status" value="1"/>
</dbReference>
<dbReference type="Proteomes" id="UP000179233">
    <property type="component" value="Unassembled WGS sequence"/>
</dbReference>
<dbReference type="PROSITE" id="PS01126">
    <property type="entry name" value="EF_TS_1"/>
    <property type="match status" value="1"/>
</dbReference>
<dbReference type="CDD" id="cd14275">
    <property type="entry name" value="UBA_EF-Ts"/>
    <property type="match status" value="1"/>
</dbReference>
<proteinExistence type="inferred from homology"/>
<dbReference type="InterPro" id="IPR014039">
    <property type="entry name" value="Transl_elong_EFTs/EF1B_dimer"/>
</dbReference>
<evidence type="ECO:0000256" key="2">
    <source>
        <dbReference type="ARBA" id="ARBA00016956"/>
    </source>
</evidence>
<evidence type="ECO:0000256" key="3">
    <source>
        <dbReference type="ARBA" id="ARBA00022768"/>
    </source>
</evidence>
<dbReference type="PANTHER" id="PTHR11741:SF0">
    <property type="entry name" value="ELONGATION FACTOR TS, MITOCHONDRIAL"/>
    <property type="match status" value="1"/>
</dbReference>
<keyword evidence="4 5" id="KW-0648">Protein biosynthesis</keyword>
<reference evidence="7 8" key="1">
    <citation type="journal article" date="2016" name="Nat. Commun.">
        <title>Thousands of microbial genomes shed light on interconnected biogeochemical processes in an aquifer system.</title>
        <authorList>
            <person name="Anantharaman K."/>
            <person name="Brown C.T."/>
            <person name="Hug L.A."/>
            <person name="Sharon I."/>
            <person name="Castelle C.J."/>
            <person name="Probst A.J."/>
            <person name="Thomas B.C."/>
            <person name="Singh A."/>
            <person name="Wilkins M.J."/>
            <person name="Karaoz U."/>
            <person name="Brodie E.L."/>
            <person name="Williams K.H."/>
            <person name="Hubbard S.S."/>
            <person name="Banfield J.F."/>
        </authorList>
    </citation>
    <scope>NUCLEOTIDE SEQUENCE [LARGE SCALE GENOMIC DNA]</scope>
</reference>
<evidence type="ECO:0000256" key="1">
    <source>
        <dbReference type="ARBA" id="ARBA00005532"/>
    </source>
</evidence>
<dbReference type="NCBIfam" id="TIGR00116">
    <property type="entry name" value="tsf"/>
    <property type="match status" value="1"/>
</dbReference>
<dbReference type="InterPro" id="IPR018101">
    <property type="entry name" value="Transl_elong_Ts_CS"/>
</dbReference>
<dbReference type="Gene3D" id="3.30.479.20">
    <property type="entry name" value="Elongation factor Ts, dimerisation domain"/>
    <property type="match status" value="1"/>
</dbReference>
<gene>
    <name evidence="5" type="primary">tsf</name>
    <name evidence="7" type="ORF">A2786_01845</name>
</gene>
<dbReference type="SUPFAM" id="SSF54713">
    <property type="entry name" value="Elongation factor Ts (EF-Ts), dimerisation domain"/>
    <property type="match status" value="1"/>
</dbReference>
<comment type="similarity">
    <text evidence="1 5">Belongs to the EF-Ts family.</text>
</comment>
<dbReference type="Pfam" id="PF00889">
    <property type="entry name" value="EF_TS"/>
    <property type="match status" value="1"/>
</dbReference>
<sequence>MTKITIEQIKKLREKTGVGVMEAKKALEEGGGDEKKAIAWIQKHGLMKAAAKAKRKAGEGLIASYIHHGGKVAALVEFACETDFVARTEEFGRLARELAMQVASMDPKDVAELLKQEYIREVGKTVEQLIAEVVGKTGEKIEVKRFVRWELAEK</sequence>
<dbReference type="InterPro" id="IPR009060">
    <property type="entry name" value="UBA-like_sf"/>
</dbReference>
<dbReference type="Gene3D" id="1.10.8.10">
    <property type="entry name" value="DNA helicase RuvA subunit, C-terminal domain"/>
    <property type="match status" value="1"/>
</dbReference>
<evidence type="ECO:0000313" key="7">
    <source>
        <dbReference type="EMBL" id="OGY18241.1"/>
    </source>
</evidence>
<feature type="region of interest" description="Involved in Mg(2+) ion dislocation from EF-Tu" evidence="5">
    <location>
        <begin position="82"/>
        <end position="85"/>
    </location>
</feature>
<comment type="subcellular location">
    <subcellularLocation>
        <location evidence="5">Cytoplasm</location>
    </subcellularLocation>
</comment>
<dbReference type="PANTHER" id="PTHR11741">
    <property type="entry name" value="ELONGATION FACTOR TS"/>
    <property type="match status" value="1"/>
</dbReference>